<gene>
    <name evidence="1" type="ORF">LCER1_G004117</name>
</gene>
<accession>A0A7D8URP7</accession>
<dbReference type="PANTHER" id="PTHR40267">
    <property type="entry name" value="BLR3294 PROTEIN"/>
    <property type="match status" value="1"/>
</dbReference>
<name>A0A7D8URP7_9HELO</name>
<dbReference type="PANTHER" id="PTHR40267:SF1">
    <property type="entry name" value="BLR3294 PROTEIN"/>
    <property type="match status" value="1"/>
</dbReference>
<dbReference type="InterPro" id="IPR053714">
    <property type="entry name" value="Iso_Racemase_Enz_sf"/>
</dbReference>
<reference evidence="1 2" key="1">
    <citation type="submission" date="2018-05" db="EMBL/GenBank/DDBJ databases">
        <title>Whole genome sequencing for identification of molecular markers to develop diagnostic detection tools for the regulated plant pathogen Lachnellula willkommii.</title>
        <authorList>
            <person name="Giroux E."/>
            <person name="Bilodeau G."/>
        </authorList>
    </citation>
    <scope>NUCLEOTIDE SEQUENCE [LARGE SCALE GENOMIC DNA]</scope>
    <source>
        <strain evidence="1 2">CBS 625.97</strain>
    </source>
</reference>
<sequence>MSGRAIRLGILVPSSNTALEPLTTSLLTSINASLPNTPNITAHFSRFPVTTISLSITGLAQFDLAPILFAASLLAHANVDIIGWSGTAAGWLGFEKDVELCARIEEETGIKATTSVLALNKVLGLWGVERLGLVTPYVDDVQAKIVQNYGKIGVRIVGEEHLRVEKNSAIADIGEGVLDGMVREVIGVGGVQAVTTFCTNLIAAQRVRFWEEKYDVPVFDTVTTVVWDMLRELGVDMSGVEGWGMIFKKV</sequence>
<protein>
    <recommendedName>
        <fullName evidence="3">Arylmalonate decarboxylase</fullName>
    </recommendedName>
</protein>
<dbReference type="Gene3D" id="3.40.50.12500">
    <property type="match status" value="1"/>
</dbReference>
<organism evidence="1 2">
    <name type="scientific">Lachnellula cervina</name>
    <dbReference type="NCBI Taxonomy" id="1316786"/>
    <lineage>
        <taxon>Eukaryota</taxon>
        <taxon>Fungi</taxon>
        <taxon>Dikarya</taxon>
        <taxon>Ascomycota</taxon>
        <taxon>Pezizomycotina</taxon>
        <taxon>Leotiomycetes</taxon>
        <taxon>Helotiales</taxon>
        <taxon>Lachnaceae</taxon>
        <taxon>Lachnellula</taxon>
    </lineage>
</organism>
<dbReference type="InterPro" id="IPR026286">
    <property type="entry name" value="MaiA/AMDase"/>
</dbReference>
<dbReference type="AlphaFoldDB" id="A0A7D8URP7"/>
<proteinExistence type="predicted"/>
<comment type="caution">
    <text evidence="1">The sequence shown here is derived from an EMBL/GenBank/DDBJ whole genome shotgun (WGS) entry which is preliminary data.</text>
</comment>
<dbReference type="Proteomes" id="UP000481288">
    <property type="component" value="Unassembled WGS sequence"/>
</dbReference>
<dbReference type="PIRSF" id="PIRSF015736">
    <property type="entry name" value="MI"/>
    <property type="match status" value="1"/>
</dbReference>
<evidence type="ECO:0000313" key="2">
    <source>
        <dbReference type="Proteomes" id="UP000481288"/>
    </source>
</evidence>
<evidence type="ECO:0000313" key="1">
    <source>
        <dbReference type="EMBL" id="TVY53672.1"/>
    </source>
</evidence>
<dbReference type="OrthoDB" id="414270at2759"/>
<dbReference type="Pfam" id="PF17645">
    <property type="entry name" value="Amdase"/>
    <property type="match status" value="1"/>
</dbReference>
<dbReference type="EMBL" id="QGMG01000427">
    <property type="protein sequence ID" value="TVY53672.1"/>
    <property type="molecule type" value="Genomic_DNA"/>
</dbReference>
<keyword evidence="2" id="KW-1185">Reference proteome</keyword>
<evidence type="ECO:0008006" key="3">
    <source>
        <dbReference type="Google" id="ProtNLM"/>
    </source>
</evidence>